<evidence type="ECO:0000313" key="2">
    <source>
        <dbReference type="Proteomes" id="UP000805193"/>
    </source>
</evidence>
<keyword evidence="2" id="KW-1185">Reference proteome</keyword>
<proteinExistence type="predicted"/>
<gene>
    <name evidence="1" type="ORF">HPB47_006661</name>
</gene>
<dbReference type="EMBL" id="JABSTQ010010983">
    <property type="protein sequence ID" value="KAG0416163.1"/>
    <property type="molecule type" value="Genomic_DNA"/>
</dbReference>
<dbReference type="Proteomes" id="UP000805193">
    <property type="component" value="Unassembled WGS sequence"/>
</dbReference>
<organism evidence="1 2">
    <name type="scientific">Ixodes persulcatus</name>
    <name type="common">Taiga tick</name>
    <dbReference type="NCBI Taxonomy" id="34615"/>
    <lineage>
        <taxon>Eukaryota</taxon>
        <taxon>Metazoa</taxon>
        <taxon>Ecdysozoa</taxon>
        <taxon>Arthropoda</taxon>
        <taxon>Chelicerata</taxon>
        <taxon>Arachnida</taxon>
        <taxon>Acari</taxon>
        <taxon>Parasitiformes</taxon>
        <taxon>Ixodida</taxon>
        <taxon>Ixodoidea</taxon>
        <taxon>Ixodidae</taxon>
        <taxon>Ixodinae</taxon>
        <taxon>Ixodes</taxon>
    </lineage>
</organism>
<evidence type="ECO:0000313" key="1">
    <source>
        <dbReference type="EMBL" id="KAG0416163.1"/>
    </source>
</evidence>
<comment type="caution">
    <text evidence="1">The sequence shown here is derived from an EMBL/GenBank/DDBJ whole genome shotgun (WGS) entry which is preliminary data.</text>
</comment>
<sequence length="411" mass="45295">MRLNCETEIHYRLVNGGGGPTPTQCKRRAAYSTLTLTRHPVNKSPFLHLNTVKDPCGTKYRVDGNIAQVFTRCVCEGRARISFHDPKHDVVIKKADPANLRGFLSLLGRLVRGQPVECTDLSQPPTKVTPVKSSMVVAKRGDYPSRFPDTLKALTARGCSLARVGREVTSLERLSHLDLGENCLREIPAALGDLPLRRLVLTGNKVRAFPERLFEGRVRDTLEELDVSQNELSALPPGLCRLPKLAKLLAPGNNLRVLPDSLGSMRSLRMLDLSDNALQYLPGSMVELELDWLSLSDNPMDGPAREIHIPSEVPSLVALAGCVTVATGTQLTAEDVPRELLRLLWASGRCRACRAPVFPDSAPWLRASVRLRTLVRPSGVLVHVLGDTFQMPLRALACSRACLRKQEHARV</sequence>
<accession>A0AC60P9K8</accession>
<reference evidence="1 2" key="1">
    <citation type="journal article" date="2020" name="Cell">
        <title>Large-Scale Comparative Analyses of Tick Genomes Elucidate Their Genetic Diversity and Vector Capacities.</title>
        <authorList>
            <consortium name="Tick Genome and Microbiome Consortium (TIGMIC)"/>
            <person name="Jia N."/>
            <person name="Wang J."/>
            <person name="Shi W."/>
            <person name="Du L."/>
            <person name="Sun Y."/>
            <person name="Zhan W."/>
            <person name="Jiang J.F."/>
            <person name="Wang Q."/>
            <person name="Zhang B."/>
            <person name="Ji P."/>
            <person name="Bell-Sakyi L."/>
            <person name="Cui X.M."/>
            <person name="Yuan T.T."/>
            <person name="Jiang B.G."/>
            <person name="Yang W.F."/>
            <person name="Lam T.T."/>
            <person name="Chang Q.C."/>
            <person name="Ding S.J."/>
            <person name="Wang X.J."/>
            <person name="Zhu J.G."/>
            <person name="Ruan X.D."/>
            <person name="Zhao L."/>
            <person name="Wei J.T."/>
            <person name="Ye R.Z."/>
            <person name="Que T.C."/>
            <person name="Du C.H."/>
            <person name="Zhou Y.H."/>
            <person name="Cheng J.X."/>
            <person name="Dai P.F."/>
            <person name="Guo W.B."/>
            <person name="Han X.H."/>
            <person name="Huang E.J."/>
            <person name="Li L.F."/>
            <person name="Wei W."/>
            <person name="Gao Y.C."/>
            <person name="Liu J.Z."/>
            <person name="Shao H.Z."/>
            <person name="Wang X."/>
            <person name="Wang C.C."/>
            <person name="Yang T.C."/>
            <person name="Huo Q.B."/>
            <person name="Li W."/>
            <person name="Chen H.Y."/>
            <person name="Chen S.E."/>
            <person name="Zhou L.G."/>
            <person name="Ni X.B."/>
            <person name="Tian J.H."/>
            <person name="Sheng Y."/>
            <person name="Liu T."/>
            <person name="Pan Y.S."/>
            <person name="Xia L.Y."/>
            <person name="Li J."/>
            <person name="Zhao F."/>
            <person name="Cao W.C."/>
        </authorList>
    </citation>
    <scope>NUCLEOTIDE SEQUENCE [LARGE SCALE GENOMIC DNA]</scope>
    <source>
        <strain evidence="1">Iper-2018</strain>
    </source>
</reference>
<name>A0AC60P9K8_IXOPE</name>
<protein>
    <submittedName>
        <fullName evidence="1">Uncharacterized protein</fullName>
    </submittedName>
</protein>